<proteinExistence type="predicted"/>
<evidence type="ECO:0000313" key="1">
    <source>
        <dbReference type="EMBL" id="MEJ8661755.1"/>
    </source>
</evidence>
<evidence type="ECO:0000313" key="2">
    <source>
        <dbReference type="Proteomes" id="UP001375539"/>
    </source>
</evidence>
<dbReference type="Proteomes" id="UP001375539">
    <property type="component" value="Unassembled WGS sequence"/>
</dbReference>
<name>A0ACC6QTZ2_9ACTN</name>
<comment type="caution">
    <text evidence="1">The sequence shown here is derived from an EMBL/GenBank/DDBJ whole genome shotgun (WGS) entry which is preliminary data.</text>
</comment>
<accession>A0ACC6QTZ2</accession>
<keyword evidence="2" id="KW-1185">Reference proteome</keyword>
<dbReference type="EMBL" id="JBBKAI010000002">
    <property type="protein sequence ID" value="MEJ8661755.1"/>
    <property type="molecule type" value="Genomic_DNA"/>
</dbReference>
<sequence>MNFVVSPDEVRTAFGLTRVVYFPRYSNPHNRMNDRAALLLSSIGLPDTEWFSELVPL</sequence>
<organism evidence="1 2">
    <name type="scientific">Streptomyces pratisoli</name>
    <dbReference type="NCBI Taxonomy" id="3139917"/>
    <lineage>
        <taxon>Bacteria</taxon>
        <taxon>Bacillati</taxon>
        <taxon>Actinomycetota</taxon>
        <taxon>Actinomycetes</taxon>
        <taxon>Kitasatosporales</taxon>
        <taxon>Streptomycetaceae</taxon>
        <taxon>Streptomyces</taxon>
    </lineage>
</organism>
<protein>
    <submittedName>
        <fullName evidence="1">SUKH-4 family immunity protein</fullName>
    </submittedName>
</protein>
<reference evidence="1" key="1">
    <citation type="submission" date="2024-03" db="EMBL/GenBank/DDBJ databases">
        <title>Novel Streptomyces species of biotechnological and ecological value are a feature of Machair soil.</title>
        <authorList>
            <person name="Prole J.R."/>
            <person name="Goodfellow M."/>
            <person name="Allenby N."/>
            <person name="Ward A.C."/>
        </authorList>
    </citation>
    <scope>NUCLEOTIDE SEQUENCE</scope>
    <source>
        <strain evidence="1">MS1.AVA.4</strain>
    </source>
</reference>
<gene>
    <name evidence="1" type="ORF">WKI58_35510</name>
</gene>